<reference evidence="3" key="1">
    <citation type="journal article" date="2021" name="Nat. Commun.">
        <title>Genetic determinants of endophytism in the Arabidopsis root mycobiome.</title>
        <authorList>
            <person name="Mesny F."/>
            <person name="Miyauchi S."/>
            <person name="Thiergart T."/>
            <person name="Pickel B."/>
            <person name="Atanasova L."/>
            <person name="Karlsson M."/>
            <person name="Huettel B."/>
            <person name="Barry K.W."/>
            <person name="Haridas S."/>
            <person name="Chen C."/>
            <person name="Bauer D."/>
            <person name="Andreopoulos W."/>
            <person name="Pangilinan J."/>
            <person name="LaButti K."/>
            <person name="Riley R."/>
            <person name="Lipzen A."/>
            <person name="Clum A."/>
            <person name="Drula E."/>
            <person name="Henrissat B."/>
            <person name="Kohler A."/>
            <person name="Grigoriev I.V."/>
            <person name="Martin F.M."/>
            <person name="Hacquard S."/>
        </authorList>
    </citation>
    <scope>NUCLEOTIDE SEQUENCE</scope>
    <source>
        <strain evidence="3">MPI-SDFR-AT-0117</strain>
    </source>
</reference>
<dbReference type="Pfam" id="PF00106">
    <property type="entry name" value="adh_short"/>
    <property type="match status" value="1"/>
</dbReference>
<dbReference type="InterPro" id="IPR002347">
    <property type="entry name" value="SDR_fam"/>
</dbReference>
<evidence type="ECO:0000313" key="3">
    <source>
        <dbReference type="EMBL" id="KAH6693425.1"/>
    </source>
</evidence>
<sequence>MSRYAETFKKPLGAGDARPTAMQIVEDEGLVGGLEDKTFLMTGASAGIGIETARALAATGARVFLGVRSLEKGRQACQEFLQEGRVELFQIDTGSLASVRAAAAAVLEKTTKLNVLICNAGIMRVPTRELTEDGFESQLGTNYLGHFLLFWLLKDALLSASSPSFNSRLVNVSSAAHHTGQIHFDDFQLAQDGSYDAGKAYGQSKLAQIYMANYIDRVFGPDQGLHALSLMPGGILTNLQKHVSDEEKAMWNSNQDVMNFLKSPAQGAATTIYAAFSKEWEGKGGSYLEDCQEAGHEIVPWVNGVTKEAFSEEKEDKLWNLTLNILGLDI</sequence>
<dbReference type="GO" id="GO:0016491">
    <property type="term" value="F:oxidoreductase activity"/>
    <property type="evidence" value="ECO:0007669"/>
    <property type="project" value="UniProtKB-KW"/>
</dbReference>
<dbReference type="PANTHER" id="PTHR24320:SF272">
    <property type="entry name" value="NAD(P)-BINDING ROSSMANN-FOLD SUPERFAMILY PROTEIN"/>
    <property type="match status" value="1"/>
</dbReference>
<proteinExistence type="inferred from homology"/>
<organism evidence="3 4">
    <name type="scientific">Plectosphaerella plurivora</name>
    <dbReference type="NCBI Taxonomy" id="936078"/>
    <lineage>
        <taxon>Eukaryota</taxon>
        <taxon>Fungi</taxon>
        <taxon>Dikarya</taxon>
        <taxon>Ascomycota</taxon>
        <taxon>Pezizomycotina</taxon>
        <taxon>Sordariomycetes</taxon>
        <taxon>Hypocreomycetidae</taxon>
        <taxon>Glomerellales</taxon>
        <taxon>Plectosphaerellaceae</taxon>
        <taxon>Plectosphaerella</taxon>
    </lineage>
</organism>
<evidence type="ECO:0000256" key="2">
    <source>
        <dbReference type="ARBA" id="ARBA00023002"/>
    </source>
</evidence>
<accession>A0A9P8VGZ4</accession>
<comment type="similarity">
    <text evidence="1">Belongs to the short-chain dehydrogenases/reductases (SDR) family.</text>
</comment>
<dbReference type="PANTHER" id="PTHR24320">
    <property type="entry name" value="RETINOL DEHYDROGENASE"/>
    <property type="match status" value="1"/>
</dbReference>
<dbReference type="AlphaFoldDB" id="A0A9P8VGZ4"/>
<dbReference type="Gene3D" id="3.40.50.720">
    <property type="entry name" value="NAD(P)-binding Rossmann-like Domain"/>
    <property type="match status" value="1"/>
</dbReference>
<dbReference type="Proteomes" id="UP000770015">
    <property type="component" value="Unassembled WGS sequence"/>
</dbReference>
<evidence type="ECO:0000313" key="4">
    <source>
        <dbReference type="Proteomes" id="UP000770015"/>
    </source>
</evidence>
<comment type="caution">
    <text evidence="3">The sequence shown here is derived from an EMBL/GenBank/DDBJ whole genome shotgun (WGS) entry which is preliminary data.</text>
</comment>
<evidence type="ECO:0000256" key="1">
    <source>
        <dbReference type="ARBA" id="ARBA00006484"/>
    </source>
</evidence>
<dbReference type="OrthoDB" id="191139at2759"/>
<dbReference type="PRINTS" id="PR00081">
    <property type="entry name" value="GDHRDH"/>
</dbReference>
<dbReference type="InterPro" id="IPR036291">
    <property type="entry name" value="NAD(P)-bd_dom_sf"/>
</dbReference>
<dbReference type="SUPFAM" id="SSF51735">
    <property type="entry name" value="NAD(P)-binding Rossmann-fold domains"/>
    <property type="match status" value="1"/>
</dbReference>
<gene>
    <name evidence="3" type="ORF">F5X68DRAFT_247676</name>
</gene>
<name>A0A9P8VGZ4_9PEZI</name>
<keyword evidence="2" id="KW-0560">Oxidoreductase</keyword>
<dbReference type="EMBL" id="JAGSXJ010000003">
    <property type="protein sequence ID" value="KAH6693425.1"/>
    <property type="molecule type" value="Genomic_DNA"/>
</dbReference>
<keyword evidence="4" id="KW-1185">Reference proteome</keyword>
<protein>
    <submittedName>
        <fullName evidence="3">Short chain dehydrogenase</fullName>
    </submittedName>
</protein>